<accession>A0A0F7GIW2</accession>
<evidence type="ECO:0000313" key="3">
    <source>
        <dbReference type="EMBL" id="AKG56507.1"/>
    </source>
</evidence>
<keyword evidence="2" id="KW-0812">Transmembrane</keyword>
<organism evidence="3">
    <name type="scientific">Human herpesvirus 3</name>
    <name type="common">HHV-3</name>
    <name type="synonym">Varicella-zoster virus</name>
    <dbReference type="NCBI Taxonomy" id="10335"/>
    <lineage>
        <taxon>Viruses</taxon>
        <taxon>Duplodnaviria</taxon>
        <taxon>Heunggongvirae</taxon>
        <taxon>Peploviricota</taxon>
        <taxon>Herviviricetes</taxon>
        <taxon>Herpesvirales</taxon>
        <taxon>Orthoherpesviridae</taxon>
        <taxon>Alphaherpesvirinae</taxon>
        <taxon>Varicellovirus</taxon>
        <taxon>Varicellovirus humanalpha3</taxon>
    </lineage>
</organism>
<feature type="region of interest" description="Disordered" evidence="1">
    <location>
        <begin position="1"/>
        <end position="20"/>
    </location>
</feature>
<keyword evidence="2" id="KW-1133">Transmembrane helix</keyword>
<evidence type="ECO:0000256" key="2">
    <source>
        <dbReference type="SAM" id="Phobius"/>
    </source>
</evidence>
<evidence type="ECO:0000256" key="1">
    <source>
        <dbReference type="SAM" id="MobiDB-lite"/>
    </source>
</evidence>
<proteinExistence type="predicted"/>
<gene>
    <name evidence="3" type="primary">ORF1</name>
</gene>
<reference evidence="3" key="1">
    <citation type="journal article" date="2015" name="J. Virol.">
        <title>Recombination of Globally Circulating Varicella-Zoster Virus.</title>
        <authorList>
            <person name="Norberg P."/>
            <person name="Depledge D.P."/>
            <person name="Kundu S."/>
            <person name="Atkinson C."/>
            <person name="Brown J."/>
            <person name="Haque T."/>
            <person name="Hussaini Y."/>
            <person name="MacMahon E."/>
            <person name="Molyneaux P."/>
            <person name="Papaevangelou V."/>
            <person name="Sengupta N."/>
            <person name="Koay E.S."/>
            <person name="Tang J.W."/>
            <person name="Underhill G.S."/>
            <person name="Grahn A."/>
            <person name="Studahl M."/>
            <person name="Breuer J."/>
            <person name="Bergstrom T."/>
        </authorList>
    </citation>
    <scope>NUCLEOTIDE SEQUENCE</scope>
    <source>
        <strain evidence="3">DE10-3378</strain>
    </source>
</reference>
<sequence>MSRVSEYGVPEGVRESDSDTDSVFMYQHTELMRNNASPLVVQTRPPAVLIPLVDVPRPRSRRKASAQLKMQMDRLCNVLGVVLQMATLALVTYIAFVVHTRATSCKRE</sequence>
<protein>
    <submittedName>
        <fullName evidence="3">ORF1</fullName>
    </submittedName>
</protein>
<organismHost>
    <name type="scientific">Homo sapiens</name>
    <name type="common">Human</name>
    <dbReference type="NCBI Taxonomy" id="9606"/>
</organismHost>
<keyword evidence="2" id="KW-0472">Membrane</keyword>
<feature type="transmembrane region" description="Helical" evidence="2">
    <location>
        <begin position="75"/>
        <end position="98"/>
    </location>
</feature>
<name>A0A0F7GIW2_HHV3</name>
<dbReference type="EMBL" id="KP771895">
    <property type="protein sequence ID" value="AKG56507.1"/>
    <property type="molecule type" value="Genomic_DNA"/>
</dbReference>